<dbReference type="EMBL" id="BIMR01000168">
    <property type="protein sequence ID" value="GCE77079.1"/>
    <property type="molecule type" value="Genomic_DNA"/>
</dbReference>
<dbReference type="CDD" id="cd04301">
    <property type="entry name" value="NAT_SF"/>
    <property type="match status" value="1"/>
</dbReference>
<gene>
    <name evidence="5" type="ORF">CBZ_21350</name>
</gene>
<evidence type="ECO:0000256" key="3">
    <source>
        <dbReference type="SAM" id="MobiDB-lite"/>
    </source>
</evidence>
<evidence type="ECO:0000259" key="4">
    <source>
        <dbReference type="PROSITE" id="PS51186"/>
    </source>
</evidence>
<dbReference type="InterPro" id="IPR000182">
    <property type="entry name" value="GNAT_dom"/>
</dbReference>
<accession>A0A402DSG0</accession>
<protein>
    <recommendedName>
        <fullName evidence="4">N-acetyltransferase domain-containing protein</fullName>
    </recommendedName>
</protein>
<feature type="region of interest" description="Disordered" evidence="3">
    <location>
        <begin position="164"/>
        <end position="186"/>
    </location>
</feature>
<dbReference type="GO" id="GO:0016747">
    <property type="term" value="F:acyltransferase activity, transferring groups other than amino-acyl groups"/>
    <property type="evidence" value="ECO:0007669"/>
    <property type="project" value="InterPro"/>
</dbReference>
<sequence>MTAPTADVSVRPAVAGDEARIARIQLAAWRHAHLDALGADALALVDEGTVRAQWAAAVTSPPAGGYHVLVACDGPAVVGFASVAPVPPPADDPTAAPGGVVLALEVEPVRQRQGHGSRLLAAAVDLLRADGADQLLTWVLDGDPAREEFLTSCGLGPDGASRALASGHDDAGQEREVVERRWSASI</sequence>
<keyword evidence="1" id="KW-0808">Transferase</keyword>
<keyword evidence="6" id="KW-1185">Reference proteome</keyword>
<dbReference type="InterPro" id="IPR050832">
    <property type="entry name" value="Bact_Acetyltransf"/>
</dbReference>
<dbReference type="OrthoDB" id="5243635at2"/>
<evidence type="ECO:0000313" key="5">
    <source>
        <dbReference type="EMBL" id="GCE77079.1"/>
    </source>
</evidence>
<dbReference type="PROSITE" id="PS51186">
    <property type="entry name" value="GNAT"/>
    <property type="match status" value="1"/>
</dbReference>
<dbReference type="AlphaFoldDB" id="A0A402DSG0"/>
<evidence type="ECO:0000256" key="2">
    <source>
        <dbReference type="ARBA" id="ARBA00023315"/>
    </source>
</evidence>
<dbReference type="PANTHER" id="PTHR43877">
    <property type="entry name" value="AMINOALKYLPHOSPHONATE N-ACETYLTRANSFERASE-RELATED-RELATED"/>
    <property type="match status" value="1"/>
</dbReference>
<feature type="domain" description="N-acetyltransferase" evidence="4">
    <location>
        <begin position="8"/>
        <end position="186"/>
    </location>
</feature>
<reference evidence="5 6" key="1">
    <citation type="submission" date="2019-01" db="EMBL/GenBank/DDBJ databases">
        <title>Draft genome sequence of Cellulomonas takizawaensis strain TKZ-21.</title>
        <authorList>
            <person name="Yamamura H."/>
            <person name="Hayashi T."/>
            <person name="Hamada M."/>
            <person name="Serisawa Y."/>
            <person name="Matsuyama K."/>
            <person name="Nakagawa Y."/>
            <person name="Otoguro M."/>
            <person name="Yanagida F."/>
            <person name="Hayakawa M."/>
        </authorList>
    </citation>
    <scope>NUCLEOTIDE SEQUENCE [LARGE SCALE GENOMIC DNA]</scope>
    <source>
        <strain evidence="5 6">NBRC12680</strain>
    </source>
</reference>
<keyword evidence="2" id="KW-0012">Acyltransferase</keyword>
<comment type="caution">
    <text evidence="5">The sequence shown here is derived from an EMBL/GenBank/DDBJ whole genome shotgun (WGS) entry which is preliminary data.</text>
</comment>
<organism evidence="5 6">
    <name type="scientific">Cellulomonas biazotea</name>
    <dbReference type="NCBI Taxonomy" id="1709"/>
    <lineage>
        <taxon>Bacteria</taxon>
        <taxon>Bacillati</taxon>
        <taxon>Actinomycetota</taxon>
        <taxon>Actinomycetes</taxon>
        <taxon>Micrococcales</taxon>
        <taxon>Cellulomonadaceae</taxon>
        <taxon>Cellulomonas</taxon>
    </lineage>
</organism>
<dbReference type="SUPFAM" id="SSF55729">
    <property type="entry name" value="Acyl-CoA N-acyltransferases (Nat)"/>
    <property type="match status" value="1"/>
</dbReference>
<proteinExistence type="predicted"/>
<dbReference type="Proteomes" id="UP000289954">
    <property type="component" value="Unassembled WGS sequence"/>
</dbReference>
<evidence type="ECO:0000256" key="1">
    <source>
        <dbReference type="ARBA" id="ARBA00022679"/>
    </source>
</evidence>
<dbReference type="RefSeq" id="WP_130781681.1">
    <property type="nucleotide sequence ID" value="NZ_BIMR01000168.1"/>
</dbReference>
<name>A0A402DSG0_9CELL</name>
<feature type="compositionally biased region" description="Basic and acidic residues" evidence="3">
    <location>
        <begin position="167"/>
        <end position="186"/>
    </location>
</feature>
<dbReference type="PANTHER" id="PTHR43877:SF1">
    <property type="entry name" value="ACETYLTRANSFERASE"/>
    <property type="match status" value="1"/>
</dbReference>
<dbReference type="Gene3D" id="3.40.630.30">
    <property type="match status" value="1"/>
</dbReference>
<dbReference type="Pfam" id="PF00583">
    <property type="entry name" value="Acetyltransf_1"/>
    <property type="match status" value="1"/>
</dbReference>
<dbReference type="InterPro" id="IPR016181">
    <property type="entry name" value="Acyl_CoA_acyltransferase"/>
</dbReference>
<evidence type="ECO:0000313" key="6">
    <source>
        <dbReference type="Proteomes" id="UP000289954"/>
    </source>
</evidence>